<evidence type="ECO:0000313" key="2">
    <source>
        <dbReference type="Proteomes" id="UP001196413"/>
    </source>
</evidence>
<evidence type="ECO:0000313" key="1">
    <source>
        <dbReference type="EMBL" id="KAJ1356843.1"/>
    </source>
</evidence>
<dbReference type="Proteomes" id="UP001196413">
    <property type="component" value="Unassembled WGS sequence"/>
</dbReference>
<gene>
    <name evidence="1" type="ORF">KIN20_014657</name>
</gene>
<accession>A0AAD5MHG2</accession>
<protein>
    <submittedName>
        <fullName evidence="1">Uncharacterized protein</fullName>
    </submittedName>
</protein>
<dbReference type="EMBL" id="JAHQIW010002945">
    <property type="protein sequence ID" value="KAJ1356843.1"/>
    <property type="molecule type" value="Genomic_DNA"/>
</dbReference>
<comment type="caution">
    <text evidence="1">The sequence shown here is derived from an EMBL/GenBank/DDBJ whole genome shotgun (WGS) entry which is preliminary data.</text>
</comment>
<reference evidence="1" key="1">
    <citation type="submission" date="2021-06" db="EMBL/GenBank/DDBJ databases">
        <title>Parelaphostrongylus tenuis whole genome reference sequence.</title>
        <authorList>
            <person name="Garwood T.J."/>
            <person name="Larsen P.A."/>
            <person name="Fountain-Jones N.M."/>
            <person name="Garbe J.R."/>
            <person name="Macchietto M.G."/>
            <person name="Kania S.A."/>
            <person name="Gerhold R.W."/>
            <person name="Richards J.E."/>
            <person name="Wolf T.M."/>
        </authorList>
    </citation>
    <scope>NUCLEOTIDE SEQUENCE</scope>
    <source>
        <strain evidence="1">MNPRO001-30</strain>
        <tissue evidence="1">Meninges</tissue>
    </source>
</reference>
<organism evidence="1 2">
    <name type="scientific">Parelaphostrongylus tenuis</name>
    <name type="common">Meningeal worm</name>
    <dbReference type="NCBI Taxonomy" id="148309"/>
    <lineage>
        <taxon>Eukaryota</taxon>
        <taxon>Metazoa</taxon>
        <taxon>Ecdysozoa</taxon>
        <taxon>Nematoda</taxon>
        <taxon>Chromadorea</taxon>
        <taxon>Rhabditida</taxon>
        <taxon>Rhabditina</taxon>
        <taxon>Rhabditomorpha</taxon>
        <taxon>Strongyloidea</taxon>
        <taxon>Metastrongylidae</taxon>
        <taxon>Parelaphostrongylus</taxon>
    </lineage>
</organism>
<sequence length="65" mass="7509">MEALLVHPLVYGQRDYRKLRGNIGISLYALRRQSRTACMVVCVKHSCIDLPWLDFEIIMLNSLST</sequence>
<proteinExistence type="predicted"/>
<name>A0AAD5MHG2_PARTN</name>
<dbReference type="AlphaFoldDB" id="A0AAD5MHG2"/>
<keyword evidence="2" id="KW-1185">Reference proteome</keyword>